<dbReference type="SUPFAM" id="SSF55154">
    <property type="entry name" value="CYTH-like phosphatases"/>
    <property type="match status" value="1"/>
</dbReference>
<proteinExistence type="predicted"/>
<feature type="domain" description="CYTH" evidence="1">
    <location>
        <begin position="4"/>
        <end position="192"/>
    </location>
</feature>
<reference evidence="2" key="1">
    <citation type="submission" date="2016-02" db="EMBL/GenBank/DDBJ databases">
        <title>Genome sequence of Bacillus trypoxylicola KCTC 13244(T).</title>
        <authorList>
            <person name="Jeong H."/>
            <person name="Park S.-H."/>
            <person name="Choi S.-K."/>
        </authorList>
    </citation>
    <scope>NUCLEOTIDE SEQUENCE [LARGE SCALE GENOMIC DNA]</scope>
    <source>
        <strain evidence="2">KCTC 13244</strain>
    </source>
</reference>
<dbReference type="InterPro" id="IPR009195">
    <property type="entry name" value="Uncharacterised_YjbK"/>
</dbReference>
<dbReference type="OrthoDB" id="384378at2"/>
<dbReference type="PROSITE" id="PS51707">
    <property type="entry name" value="CYTH"/>
    <property type="match status" value="1"/>
</dbReference>
<dbReference type="Proteomes" id="UP000075806">
    <property type="component" value="Unassembled WGS sequence"/>
</dbReference>
<evidence type="ECO:0000313" key="3">
    <source>
        <dbReference type="Proteomes" id="UP000075806"/>
    </source>
</evidence>
<organism evidence="2 3">
    <name type="scientific">Alkalihalobacillus trypoxylicola</name>
    <dbReference type="NCBI Taxonomy" id="519424"/>
    <lineage>
        <taxon>Bacteria</taxon>
        <taxon>Bacillati</taxon>
        <taxon>Bacillota</taxon>
        <taxon>Bacilli</taxon>
        <taxon>Bacillales</taxon>
        <taxon>Bacillaceae</taxon>
        <taxon>Alkalihalobacillus</taxon>
    </lineage>
</organism>
<dbReference type="SMART" id="SM01118">
    <property type="entry name" value="CYTH"/>
    <property type="match status" value="1"/>
</dbReference>
<dbReference type="InterPro" id="IPR033469">
    <property type="entry name" value="CYTH-like_dom_sf"/>
</dbReference>
<dbReference type="RefSeq" id="WP_061948679.1">
    <property type="nucleotide sequence ID" value="NZ_LTAO01000012.1"/>
</dbReference>
<dbReference type="Pfam" id="PF01928">
    <property type="entry name" value="CYTH"/>
    <property type="match status" value="1"/>
</dbReference>
<dbReference type="STRING" id="519424.AZF04_06575"/>
<protein>
    <recommendedName>
        <fullName evidence="1">CYTH domain-containing protein</fullName>
    </recommendedName>
</protein>
<dbReference type="AlphaFoldDB" id="A0A162EF23"/>
<gene>
    <name evidence="2" type="ORF">AZF04_06575</name>
</gene>
<accession>A0A162EF23</accession>
<sequence>MTEEIEIEEKSLLSKDGFEILVEKWQLSNKDFILQENHYFDTSGMILKNHHTALRVRLKNDTYQLTLKQPHPDGLLETHQPLNLPQFNELKKEGKLPQGKVLEQLNKLSTDTWHFHYLGMLKTYRAELSYNQGLLCFDKSIYAGVEDYEIEFEGYSREHAIHTLENLLHSIGLKPLKTKNKIQRFYEQVQKSKTL</sequence>
<dbReference type="EMBL" id="LTAO01000012">
    <property type="protein sequence ID" value="KYG32420.1"/>
    <property type="molecule type" value="Genomic_DNA"/>
</dbReference>
<evidence type="ECO:0000259" key="1">
    <source>
        <dbReference type="PROSITE" id="PS51707"/>
    </source>
</evidence>
<dbReference type="InterPro" id="IPR023577">
    <property type="entry name" value="CYTH_domain"/>
</dbReference>
<dbReference type="PIRSF" id="PIRSF012526">
    <property type="entry name" value="CYTH_UCP012526"/>
    <property type="match status" value="1"/>
</dbReference>
<keyword evidence="3" id="KW-1185">Reference proteome</keyword>
<evidence type="ECO:0000313" key="2">
    <source>
        <dbReference type="EMBL" id="KYG32420.1"/>
    </source>
</evidence>
<name>A0A162EF23_9BACI</name>
<dbReference type="CDD" id="cd07762">
    <property type="entry name" value="CYTH-like_Pase_1"/>
    <property type="match status" value="1"/>
</dbReference>
<comment type="caution">
    <text evidence="2">The sequence shown here is derived from an EMBL/GenBank/DDBJ whole genome shotgun (WGS) entry which is preliminary data.</text>
</comment>
<dbReference type="Gene3D" id="2.40.320.10">
    <property type="entry name" value="Hypothetical Protein Pfu-838710-001"/>
    <property type="match status" value="1"/>
</dbReference>